<dbReference type="Pfam" id="PF01607">
    <property type="entry name" value="CBM_14"/>
    <property type="match status" value="1"/>
</dbReference>
<dbReference type="InterPro" id="IPR029070">
    <property type="entry name" value="Chitinase_insertion_sf"/>
</dbReference>
<dbReference type="PROSITE" id="PS01095">
    <property type="entry name" value="GH18_1"/>
    <property type="match status" value="1"/>
</dbReference>
<evidence type="ECO:0000256" key="6">
    <source>
        <dbReference type="ARBA" id="ARBA00022801"/>
    </source>
</evidence>
<dbReference type="PANTHER" id="PTHR11177">
    <property type="entry name" value="CHITINASE"/>
    <property type="match status" value="1"/>
</dbReference>
<dbReference type="SMART" id="SM00636">
    <property type="entry name" value="Glyco_18"/>
    <property type="match status" value="1"/>
</dbReference>
<dbReference type="InterPro" id="IPR036508">
    <property type="entry name" value="Chitin-bd_dom_sf"/>
</dbReference>
<dbReference type="PANTHER" id="PTHR11177:SF360">
    <property type="entry name" value="CHITINASE 4-RELATED"/>
    <property type="match status" value="1"/>
</dbReference>
<dbReference type="GO" id="GO:0000272">
    <property type="term" value="P:polysaccharide catabolic process"/>
    <property type="evidence" value="ECO:0007669"/>
    <property type="project" value="UniProtKB-KW"/>
</dbReference>
<dbReference type="InterPro" id="IPR017853">
    <property type="entry name" value="GH"/>
</dbReference>
<comment type="catalytic activity">
    <reaction evidence="1">
        <text>Random endo-hydrolysis of N-acetyl-beta-D-glucosaminide (1-&gt;4)-beta-linkages in chitin and chitodextrins.</text>
        <dbReference type="EC" id="3.2.1.14"/>
    </reaction>
</comment>
<evidence type="ECO:0000256" key="3">
    <source>
        <dbReference type="ARBA" id="ARBA00012729"/>
    </source>
</evidence>
<keyword evidence="8" id="KW-1015">Disulfide bond</keyword>
<feature type="signal peptide" evidence="13">
    <location>
        <begin position="1"/>
        <end position="19"/>
    </location>
</feature>
<dbReference type="GO" id="GO:0006032">
    <property type="term" value="P:chitin catabolic process"/>
    <property type="evidence" value="ECO:0007669"/>
    <property type="project" value="UniProtKB-KW"/>
</dbReference>
<dbReference type="AlphaFoldDB" id="A0AA88LAF4"/>
<dbReference type="InterPro" id="IPR002557">
    <property type="entry name" value="Chitin-bd_dom"/>
</dbReference>
<keyword evidence="5 13" id="KW-0732">Signal</keyword>
<dbReference type="Gene3D" id="3.20.20.80">
    <property type="entry name" value="Glycosidases"/>
    <property type="match status" value="1"/>
</dbReference>
<dbReference type="FunFam" id="3.20.20.80:FF:000097">
    <property type="entry name" value="Probable chitinase 2"/>
    <property type="match status" value="1"/>
</dbReference>
<evidence type="ECO:0000313" key="16">
    <source>
        <dbReference type="EMBL" id="KAK2718196.1"/>
    </source>
</evidence>
<keyword evidence="7" id="KW-0146">Chitin degradation</keyword>
<dbReference type="GO" id="GO:0008061">
    <property type="term" value="F:chitin binding"/>
    <property type="evidence" value="ECO:0007669"/>
    <property type="project" value="UniProtKB-KW"/>
</dbReference>
<feature type="domain" description="GH18" evidence="15">
    <location>
        <begin position="26"/>
        <end position="397"/>
    </location>
</feature>
<name>A0AA88LAF4_ARTSF</name>
<accession>A0AA88LAF4</accession>
<evidence type="ECO:0000256" key="2">
    <source>
        <dbReference type="ARBA" id="ARBA00009121"/>
    </source>
</evidence>
<dbReference type="Proteomes" id="UP001187531">
    <property type="component" value="Unassembled WGS sequence"/>
</dbReference>
<keyword evidence="10 12" id="KW-0326">Glycosidase</keyword>
<dbReference type="Pfam" id="PF00704">
    <property type="entry name" value="Glyco_hydro_18"/>
    <property type="match status" value="1"/>
</dbReference>
<dbReference type="SMART" id="SM00494">
    <property type="entry name" value="ChtBD2"/>
    <property type="match status" value="1"/>
</dbReference>
<reference evidence="16" key="1">
    <citation type="submission" date="2023-07" db="EMBL/GenBank/DDBJ databases">
        <title>Chromosome-level genome assembly of Artemia franciscana.</title>
        <authorList>
            <person name="Jo E."/>
        </authorList>
    </citation>
    <scope>NUCLEOTIDE SEQUENCE</scope>
    <source>
        <tissue evidence="16">Whole body</tissue>
    </source>
</reference>
<dbReference type="EMBL" id="JAVRJZ010000009">
    <property type="protein sequence ID" value="KAK2718196.1"/>
    <property type="molecule type" value="Genomic_DNA"/>
</dbReference>
<dbReference type="CDD" id="cd02872">
    <property type="entry name" value="GH18_chitolectin_chitotriosidase"/>
    <property type="match status" value="1"/>
</dbReference>
<evidence type="ECO:0000259" key="14">
    <source>
        <dbReference type="PROSITE" id="PS50940"/>
    </source>
</evidence>
<dbReference type="PROSITE" id="PS51910">
    <property type="entry name" value="GH18_2"/>
    <property type="match status" value="1"/>
</dbReference>
<keyword evidence="9" id="KW-0119">Carbohydrate metabolism</keyword>
<evidence type="ECO:0000256" key="13">
    <source>
        <dbReference type="SAM" id="SignalP"/>
    </source>
</evidence>
<dbReference type="Gene3D" id="3.10.50.10">
    <property type="match status" value="1"/>
</dbReference>
<dbReference type="SUPFAM" id="SSF54556">
    <property type="entry name" value="Chitinase insertion domain"/>
    <property type="match status" value="1"/>
</dbReference>
<keyword evidence="4" id="KW-0147">Chitin-binding</keyword>
<evidence type="ECO:0000256" key="8">
    <source>
        <dbReference type="ARBA" id="ARBA00023157"/>
    </source>
</evidence>
<dbReference type="InterPro" id="IPR050314">
    <property type="entry name" value="Glycosyl_Hydrlase_18"/>
</dbReference>
<dbReference type="Gene3D" id="2.170.140.10">
    <property type="entry name" value="Chitin binding domain"/>
    <property type="match status" value="1"/>
</dbReference>
<feature type="chain" id="PRO_5041745308" description="chitinase" evidence="13">
    <location>
        <begin position="20"/>
        <end position="476"/>
    </location>
</feature>
<evidence type="ECO:0000256" key="1">
    <source>
        <dbReference type="ARBA" id="ARBA00000822"/>
    </source>
</evidence>
<sequence length="476" mass="53564">MRNLLGFWTSVLLCVTAFAAIEAAKRNVVCYYGSWAVYRPGDGKFDVEDIDPTICTHLMFGFAALDNQTYKIVAFDPWNDLYADGGRGAYERFVALKNQNPRAKAILAIGGWNEGSVKYSYMAASPERRKGFVDSVVPFLQRYGFDGLDMDWEYPTQRGGVAEDRENFIELLRELKAAFAPYGLLLTAAVSPGEQVIDEAYDIPIVSELLDIINLMTYDYHGAWEQWTGHNAPLFAHPLDDGNVTNFNVNFTLNHWISNGAPPSKIHLGMPFYGRGFMLDDPLENGPYAPASEPLEPGPYSRTEGFWGYNEICEKQTTETGWTVVRNEYYKAPYTFKDRYWIGYDDYDSLTEKLKFVIAYDLGGAMVWSIETDDFRGNCHSRRFPLLHHVWEDLNGEVAPCVDCTVPTSTPASNEKCPHEGYFAIDCTNYYYCQLQPNGAYQISYFTCPPGTAVNPDIGGCDFDYNVPGCGLRGVA</sequence>
<dbReference type="FunFam" id="3.10.50.10:FF:000004">
    <property type="entry name" value="Chitinase 5"/>
    <property type="match status" value="1"/>
</dbReference>
<proteinExistence type="inferred from homology"/>
<comment type="similarity">
    <text evidence="2">Belongs to the glycosyl hydrolase 18 family. Chitinase class II subfamily.</text>
</comment>
<dbReference type="GO" id="GO:0008843">
    <property type="term" value="F:endochitinase activity"/>
    <property type="evidence" value="ECO:0007669"/>
    <property type="project" value="UniProtKB-EC"/>
</dbReference>
<dbReference type="SUPFAM" id="SSF57625">
    <property type="entry name" value="Invertebrate chitin-binding proteins"/>
    <property type="match status" value="1"/>
</dbReference>
<dbReference type="PROSITE" id="PS50940">
    <property type="entry name" value="CHIT_BIND_II"/>
    <property type="match status" value="1"/>
</dbReference>
<evidence type="ECO:0000256" key="10">
    <source>
        <dbReference type="ARBA" id="ARBA00023295"/>
    </source>
</evidence>
<keyword evidence="17" id="KW-1185">Reference proteome</keyword>
<gene>
    <name evidence="16" type="ORF">QYM36_005499</name>
</gene>
<feature type="domain" description="Chitin-binding type-2" evidence="14">
    <location>
        <begin position="414"/>
        <end position="472"/>
    </location>
</feature>
<evidence type="ECO:0000256" key="11">
    <source>
        <dbReference type="ARBA" id="ARBA00023326"/>
    </source>
</evidence>
<evidence type="ECO:0000256" key="7">
    <source>
        <dbReference type="ARBA" id="ARBA00023024"/>
    </source>
</evidence>
<comment type="caution">
    <text evidence="16">The sequence shown here is derived from an EMBL/GenBank/DDBJ whole genome shotgun (WGS) entry which is preliminary data.</text>
</comment>
<dbReference type="InterPro" id="IPR011583">
    <property type="entry name" value="Chitinase_II/V-like_cat"/>
</dbReference>
<dbReference type="InterPro" id="IPR001579">
    <property type="entry name" value="Glyco_hydro_18_chit_AS"/>
</dbReference>
<evidence type="ECO:0000256" key="5">
    <source>
        <dbReference type="ARBA" id="ARBA00022729"/>
    </source>
</evidence>
<dbReference type="GO" id="GO:0005576">
    <property type="term" value="C:extracellular region"/>
    <property type="evidence" value="ECO:0007669"/>
    <property type="project" value="InterPro"/>
</dbReference>
<dbReference type="InterPro" id="IPR001223">
    <property type="entry name" value="Glyco_hydro18_cat"/>
</dbReference>
<keyword evidence="6 12" id="KW-0378">Hydrolase</keyword>
<evidence type="ECO:0000259" key="15">
    <source>
        <dbReference type="PROSITE" id="PS51910"/>
    </source>
</evidence>
<evidence type="ECO:0000256" key="9">
    <source>
        <dbReference type="ARBA" id="ARBA00023277"/>
    </source>
</evidence>
<organism evidence="16 17">
    <name type="scientific">Artemia franciscana</name>
    <name type="common">Brine shrimp</name>
    <name type="synonym">Artemia sanfranciscana</name>
    <dbReference type="NCBI Taxonomy" id="6661"/>
    <lineage>
        <taxon>Eukaryota</taxon>
        <taxon>Metazoa</taxon>
        <taxon>Ecdysozoa</taxon>
        <taxon>Arthropoda</taxon>
        <taxon>Crustacea</taxon>
        <taxon>Branchiopoda</taxon>
        <taxon>Anostraca</taxon>
        <taxon>Artemiidae</taxon>
        <taxon>Artemia</taxon>
    </lineage>
</organism>
<evidence type="ECO:0000256" key="12">
    <source>
        <dbReference type="RuleBase" id="RU000489"/>
    </source>
</evidence>
<evidence type="ECO:0000256" key="4">
    <source>
        <dbReference type="ARBA" id="ARBA00022669"/>
    </source>
</evidence>
<keyword evidence="11" id="KW-0624">Polysaccharide degradation</keyword>
<dbReference type="SUPFAM" id="SSF51445">
    <property type="entry name" value="(Trans)glycosidases"/>
    <property type="match status" value="1"/>
</dbReference>
<protein>
    <recommendedName>
        <fullName evidence="3">chitinase</fullName>
        <ecNumber evidence="3">3.2.1.14</ecNumber>
    </recommendedName>
</protein>
<evidence type="ECO:0000313" key="17">
    <source>
        <dbReference type="Proteomes" id="UP001187531"/>
    </source>
</evidence>
<dbReference type="EC" id="3.2.1.14" evidence="3"/>